<reference evidence="3" key="1">
    <citation type="submission" date="2016-03" db="EMBL/GenBank/DDBJ databases">
        <authorList>
            <person name="Loux Valentin"/>
        </authorList>
    </citation>
    <scope>NUCLEOTIDE SEQUENCE [LARGE SCALE GENOMIC DNA]</scope>
    <source>
        <strain evidence="3">C1</strain>
    </source>
</reference>
<feature type="region of interest" description="Disordered" evidence="1">
    <location>
        <begin position="1"/>
        <end position="25"/>
    </location>
</feature>
<dbReference type="RefSeq" id="WP_060757987.1">
    <property type="nucleotide sequence ID" value="NZ_CCXQ01000145.1"/>
</dbReference>
<protein>
    <submittedName>
        <fullName evidence="2">Uncharacterized protein</fullName>
    </submittedName>
</protein>
<evidence type="ECO:0000313" key="2">
    <source>
        <dbReference type="EMBL" id="SBO14480.1"/>
    </source>
</evidence>
<accession>A0AA45UTN1</accession>
<name>A0AA45UTN1_ANAPH</name>
<dbReference type="Proteomes" id="UP000078419">
    <property type="component" value="Unassembled WGS sequence"/>
</dbReference>
<organism evidence="2 3">
    <name type="scientific">Anaplasma phagocytophilum</name>
    <name type="common">Ehrlichia phagocytophila</name>
    <dbReference type="NCBI Taxonomy" id="948"/>
    <lineage>
        <taxon>Bacteria</taxon>
        <taxon>Pseudomonadati</taxon>
        <taxon>Pseudomonadota</taxon>
        <taxon>Alphaproteobacteria</taxon>
        <taxon>Rickettsiales</taxon>
        <taxon>Anaplasmataceae</taxon>
        <taxon>Anaplasma</taxon>
        <taxon>phagocytophilum group</taxon>
    </lineage>
</organism>
<evidence type="ECO:0000313" key="3">
    <source>
        <dbReference type="Proteomes" id="UP000078419"/>
    </source>
</evidence>
<sequence length="63" mass="6958">MSKTKNKGSKPQPQPNDNAKAVAEDLTKLTPEEKTVVAGLLAKLLKGARLLKSGRVFFYFYYG</sequence>
<gene>
    <name evidence="2" type="ORF">ANAPC1_00838</name>
</gene>
<evidence type="ECO:0000256" key="1">
    <source>
        <dbReference type="SAM" id="MobiDB-lite"/>
    </source>
</evidence>
<dbReference type="EMBL" id="FLLR01000034">
    <property type="protein sequence ID" value="SBO14480.1"/>
    <property type="molecule type" value="Genomic_DNA"/>
</dbReference>
<comment type="caution">
    <text evidence="2">The sequence shown here is derived from an EMBL/GenBank/DDBJ whole genome shotgun (WGS) entry which is preliminary data.</text>
</comment>
<proteinExistence type="predicted"/>
<dbReference type="AlphaFoldDB" id="A0AA45UTN1"/>